<evidence type="ECO:0000313" key="1">
    <source>
        <dbReference type="EMBL" id="TSB44164.1"/>
    </source>
</evidence>
<sequence length="87" mass="10187">MGLLTHIATLPLAPVRGVVWIMERAVEAAEERYYDPEPVERELVALERQFLAGDIDEEEFDRREDELLDQLEEIRAHFQTDPDHDAR</sequence>
<reference evidence="1 2" key="1">
    <citation type="submission" date="2019-07" db="EMBL/GenBank/DDBJ databases">
        <title>Draft genome for Streptomyces benahoarensis MZ03-48.</title>
        <authorList>
            <person name="Gonzalez-Pimentel J.L."/>
        </authorList>
    </citation>
    <scope>NUCLEOTIDE SEQUENCE [LARGE SCALE GENOMIC DNA]</scope>
    <source>
        <strain evidence="1 2">MZ03-48</strain>
    </source>
</reference>
<organism evidence="1 2">
    <name type="scientific">Streptomyces benahoarensis</name>
    <dbReference type="NCBI Taxonomy" id="2595054"/>
    <lineage>
        <taxon>Bacteria</taxon>
        <taxon>Bacillati</taxon>
        <taxon>Actinomycetota</taxon>
        <taxon>Actinomycetes</taxon>
        <taxon>Kitasatosporales</taxon>
        <taxon>Streptomycetaceae</taxon>
        <taxon>Streptomyces</taxon>
    </lineage>
</organism>
<dbReference type="InterPro" id="IPR007804">
    <property type="entry name" value="GvpG"/>
</dbReference>
<name>A0A553ZRQ3_9ACTN</name>
<accession>A0A553ZRQ3</accession>
<dbReference type="AlphaFoldDB" id="A0A553ZRQ3"/>
<proteinExistence type="predicted"/>
<dbReference type="RefSeq" id="WP_143939554.1">
    <property type="nucleotide sequence ID" value="NZ_VKLS01000002.1"/>
</dbReference>
<comment type="caution">
    <text evidence="1">The sequence shown here is derived from an EMBL/GenBank/DDBJ whole genome shotgun (WGS) entry which is preliminary data.</text>
</comment>
<dbReference type="Pfam" id="PF05120">
    <property type="entry name" value="GvpG"/>
    <property type="match status" value="1"/>
</dbReference>
<keyword evidence="2" id="KW-1185">Reference proteome</keyword>
<dbReference type="EMBL" id="VKLS01000002">
    <property type="protein sequence ID" value="TSB44164.1"/>
    <property type="molecule type" value="Genomic_DNA"/>
</dbReference>
<protein>
    <submittedName>
        <fullName evidence="1">Gas vesicle protein</fullName>
    </submittedName>
</protein>
<evidence type="ECO:0000313" key="2">
    <source>
        <dbReference type="Proteomes" id="UP000320888"/>
    </source>
</evidence>
<gene>
    <name evidence="1" type="ORF">FNZ23_00705</name>
</gene>
<dbReference type="Proteomes" id="UP000320888">
    <property type="component" value="Unassembled WGS sequence"/>
</dbReference>